<gene>
    <name evidence="11" type="ORF">E2636_12075</name>
</gene>
<keyword evidence="7 9" id="KW-0472">Membrane</keyword>
<feature type="transmembrane region" description="Helical" evidence="10">
    <location>
        <begin position="426"/>
        <end position="445"/>
    </location>
</feature>
<dbReference type="InterPro" id="IPR051085">
    <property type="entry name" value="MB_O-acyltransferase"/>
</dbReference>
<dbReference type="InterPro" id="IPR028362">
    <property type="entry name" value="AlgI"/>
</dbReference>
<evidence type="ECO:0000256" key="8">
    <source>
        <dbReference type="ARBA" id="ARBA00023315"/>
    </source>
</evidence>
<evidence type="ECO:0000313" key="12">
    <source>
        <dbReference type="Proteomes" id="UP000294292"/>
    </source>
</evidence>
<dbReference type="PANTHER" id="PTHR13285:SF23">
    <property type="entry name" value="TEICHOIC ACID D-ALANYLTRANSFERASE"/>
    <property type="match status" value="1"/>
</dbReference>
<evidence type="ECO:0000256" key="5">
    <source>
        <dbReference type="ARBA" id="ARBA00022692"/>
    </source>
</evidence>
<dbReference type="InterPro" id="IPR004299">
    <property type="entry name" value="MBOAT_fam"/>
</dbReference>
<keyword evidence="4 9" id="KW-0808">Transferase</keyword>
<keyword evidence="6 10" id="KW-1133">Transmembrane helix</keyword>
<feature type="transmembrane region" description="Helical" evidence="10">
    <location>
        <begin position="50"/>
        <end position="68"/>
    </location>
</feature>
<dbReference type="PANTHER" id="PTHR13285">
    <property type="entry name" value="ACYLTRANSFERASE"/>
    <property type="match status" value="1"/>
</dbReference>
<proteinExistence type="inferred from homology"/>
<keyword evidence="12" id="KW-1185">Reference proteome</keyword>
<evidence type="ECO:0000313" key="11">
    <source>
        <dbReference type="EMBL" id="QBP41839.1"/>
    </source>
</evidence>
<accession>A0A4P7A0D1</accession>
<organism evidence="11 12">
    <name type="scientific">Paenisporosarcina antarctica</name>
    <dbReference type="NCBI Taxonomy" id="417367"/>
    <lineage>
        <taxon>Bacteria</taxon>
        <taxon>Bacillati</taxon>
        <taxon>Bacillota</taxon>
        <taxon>Bacilli</taxon>
        <taxon>Bacillales</taxon>
        <taxon>Caryophanaceae</taxon>
        <taxon>Paenisporosarcina</taxon>
    </lineage>
</organism>
<dbReference type="GO" id="GO:0005886">
    <property type="term" value="C:plasma membrane"/>
    <property type="evidence" value="ECO:0007669"/>
    <property type="project" value="UniProtKB-SubCell"/>
</dbReference>
<comment type="subcellular location">
    <subcellularLocation>
        <location evidence="1">Cell membrane</location>
        <topology evidence="1">Multi-pass membrane protein</topology>
    </subcellularLocation>
</comment>
<feature type="transmembrane region" description="Helical" evidence="10">
    <location>
        <begin position="6"/>
        <end position="23"/>
    </location>
</feature>
<dbReference type="PIRSF" id="PIRSF016636">
    <property type="entry name" value="AlgI_DltB"/>
    <property type="match status" value="1"/>
</dbReference>
<evidence type="ECO:0000256" key="7">
    <source>
        <dbReference type="ARBA" id="ARBA00023136"/>
    </source>
</evidence>
<dbReference type="PIRSF" id="PIRSF500217">
    <property type="entry name" value="AlgI"/>
    <property type="match status" value="1"/>
</dbReference>
<evidence type="ECO:0000256" key="3">
    <source>
        <dbReference type="ARBA" id="ARBA00022475"/>
    </source>
</evidence>
<evidence type="ECO:0000256" key="1">
    <source>
        <dbReference type="ARBA" id="ARBA00004651"/>
    </source>
</evidence>
<protein>
    <submittedName>
        <fullName evidence="11">MBOAT family protein</fullName>
    </submittedName>
</protein>
<dbReference type="OrthoDB" id="9805788at2"/>
<dbReference type="Pfam" id="PF03062">
    <property type="entry name" value="MBOAT"/>
    <property type="match status" value="1"/>
</dbReference>
<feature type="transmembrane region" description="Helical" evidence="10">
    <location>
        <begin position="457"/>
        <end position="476"/>
    </location>
</feature>
<evidence type="ECO:0000256" key="4">
    <source>
        <dbReference type="ARBA" id="ARBA00022679"/>
    </source>
</evidence>
<feature type="transmembrane region" description="Helical" evidence="10">
    <location>
        <begin position="309"/>
        <end position="331"/>
    </location>
</feature>
<dbReference type="GO" id="GO:0042121">
    <property type="term" value="P:alginic acid biosynthetic process"/>
    <property type="evidence" value="ECO:0007669"/>
    <property type="project" value="InterPro"/>
</dbReference>
<reference evidence="11 12" key="1">
    <citation type="submission" date="2019-03" db="EMBL/GenBank/DDBJ databases">
        <title>Complete genome sequence of Paenisporosarcina antarctica CGMCC 1.6503T.</title>
        <authorList>
            <person name="Rong J.-C."/>
            <person name="Chi N.-Y."/>
            <person name="Zhang Q.-F."/>
        </authorList>
    </citation>
    <scope>NUCLEOTIDE SEQUENCE [LARGE SCALE GENOMIC DNA]</scope>
    <source>
        <strain evidence="11 12">CGMCC 1.6503</strain>
    </source>
</reference>
<dbReference type="Proteomes" id="UP000294292">
    <property type="component" value="Chromosome"/>
</dbReference>
<dbReference type="RefSeq" id="WP_134210411.1">
    <property type="nucleotide sequence ID" value="NZ_CP038015.1"/>
</dbReference>
<dbReference type="EMBL" id="CP038015">
    <property type="protein sequence ID" value="QBP41839.1"/>
    <property type="molecule type" value="Genomic_DNA"/>
</dbReference>
<evidence type="ECO:0000256" key="10">
    <source>
        <dbReference type="SAM" id="Phobius"/>
    </source>
</evidence>
<evidence type="ECO:0000256" key="9">
    <source>
        <dbReference type="PIRNR" id="PIRNR016636"/>
    </source>
</evidence>
<evidence type="ECO:0000256" key="2">
    <source>
        <dbReference type="ARBA" id="ARBA00010323"/>
    </source>
</evidence>
<dbReference type="AlphaFoldDB" id="A0A4P7A0D1"/>
<sequence>MLFNSIEFLLLFLPVVFLIYFGLHKINLHKMALLLLIISSLVFYSFWNPVYLFLIVGSMIFNFLIGTIMNGSKNLFSRNLLLFLGVLGNVLLLGYFKYYDFFVENANFLFETNIALQNLLLPLAISFFTFQQIAFIIDTYRGETKQYSFMTYALFVTFFPQLIAGPIVHHHEMIPQFNDKSKYHIQLSNIVKGIFIFSIGLFKKVGIADTFAVWANEGYANVETLTFVESWLTSLSYTLQLYFDFSGYCDMAIGLALLFNIKLPINFFSPYKSRNIQEFWKRWHMTLSRFLTHYLYFPLGGNRKGEYRTYLNIIIIFAVSGLWHGAGWTFVVWGTLHGVASIIVRVWGKTKIVLPFVISWFITFSFINLAWVYFRAESLGQAHTLFGKMFTLDQSILHVFNQKLAFASTWETFEFLGVHWLTNPMFVVPFLLLFLAVSLLAPNSIQLLEKFEPKVSTLLLVNVCIIAVLFVTYILHKNSEFLYFNF</sequence>
<feature type="transmembrane region" description="Helical" evidence="10">
    <location>
        <begin position="80"/>
        <end position="99"/>
    </location>
</feature>
<keyword evidence="3 9" id="KW-1003">Cell membrane</keyword>
<dbReference type="GO" id="GO:0016746">
    <property type="term" value="F:acyltransferase activity"/>
    <property type="evidence" value="ECO:0007669"/>
    <property type="project" value="UniProtKB-KW"/>
</dbReference>
<feature type="transmembrane region" description="Helical" evidence="10">
    <location>
        <begin position="119"/>
        <end position="137"/>
    </location>
</feature>
<comment type="similarity">
    <text evidence="2 9">Belongs to the membrane-bound acyltransferase family.</text>
</comment>
<feature type="transmembrane region" description="Helical" evidence="10">
    <location>
        <begin position="149"/>
        <end position="168"/>
    </location>
</feature>
<name>A0A4P7A0D1_9BACL</name>
<dbReference type="KEGG" id="panc:E2636_12075"/>
<dbReference type="InterPro" id="IPR024194">
    <property type="entry name" value="Ac/AlaTfrase_AlgI/DltB"/>
</dbReference>
<keyword evidence="5 10" id="KW-0812">Transmembrane</keyword>
<evidence type="ECO:0000256" key="6">
    <source>
        <dbReference type="ARBA" id="ARBA00022989"/>
    </source>
</evidence>
<keyword evidence="8 9" id="KW-0012">Acyltransferase</keyword>
<feature type="transmembrane region" description="Helical" evidence="10">
    <location>
        <begin position="352"/>
        <end position="374"/>
    </location>
</feature>